<dbReference type="STRING" id="1938817.SAMN06296008_102148"/>
<sequence>MSDQQEPKYDVVWPISKRAVKKTLAAKRIPDLNGKVIVELWDVIFRGEVIYPLVREYIKKRFPNVQFVPYTEIGNFHGAREHQVTATIADKLKHFKADAAIVGIGA</sequence>
<evidence type="ECO:0000313" key="1">
    <source>
        <dbReference type="EMBL" id="SMC32925.1"/>
    </source>
</evidence>
<dbReference type="AlphaFoldDB" id="A0A1W1Y9W1"/>
<reference evidence="1 2" key="1">
    <citation type="submission" date="2017-04" db="EMBL/GenBank/DDBJ databases">
        <authorList>
            <person name="Afonso C.L."/>
            <person name="Miller P.J."/>
            <person name="Scott M.A."/>
            <person name="Spackman E."/>
            <person name="Goraichik I."/>
            <person name="Dimitrov K.M."/>
            <person name="Suarez D.L."/>
            <person name="Swayne D.E."/>
        </authorList>
    </citation>
    <scope>NUCLEOTIDE SEQUENCE [LARGE SCALE GENOMIC DNA]</scope>
    <source>
        <strain evidence="1 2">VK13</strain>
    </source>
</reference>
<evidence type="ECO:0000313" key="2">
    <source>
        <dbReference type="Proteomes" id="UP000192708"/>
    </source>
</evidence>
<keyword evidence="2" id="KW-1185">Reference proteome</keyword>
<dbReference type="Proteomes" id="UP000192708">
    <property type="component" value="Unassembled WGS sequence"/>
</dbReference>
<dbReference type="RefSeq" id="WP_084282449.1">
    <property type="nucleotide sequence ID" value="NZ_FWXJ01000002.1"/>
</dbReference>
<dbReference type="OrthoDB" id="9152545at2"/>
<dbReference type="EMBL" id="FWXJ01000002">
    <property type="protein sequence ID" value="SMC32925.1"/>
    <property type="molecule type" value="Genomic_DNA"/>
</dbReference>
<name>A0A1W1Y9W1_9BURK</name>
<gene>
    <name evidence="1" type="ORF">SAMN06296008_102148</name>
</gene>
<organism evidence="1 2">
    <name type="scientific">Polynucleobacter kasalickyi</name>
    <dbReference type="NCBI Taxonomy" id="1938817"/>
    <lineage>
        <taxon>Bacteria</taxon>
        <taxon>Pseudomonadati</taxon>
        <taxon>Pseudomonadota</taxon>
        <taxon>Betaproteobacteria</taxon>
        <taxon>Burkholderiales</taxon>
        <taxon>Burkholderiaceae</taxon>
        <taxon>Polynucleobacter</taxon>
    </lineage>
</organism>
<accession>A0A1W1Y9W1</accession>
<protein>
    <submittedName>
        <fullName evidence="1">Uncharacterized protein</fullName>
    </submittedName>
</protein>
<proteinExistence type="predicted"/>